<keyword evidence="1 6" id="KW-0489">Methyltransferase</keyword>
<dbReference type="RefSeq" id="WP_284914885.1">
    <property type="nucleotide sequence ID" value="NZ_CP126980.1"/>
</dbReference>
<feature type="domain" description="CheR-type methyltransferase" evidence="5">
    <location>
        <begin position="1"/>
        <end position="277"/>
    </location>
</feature>
<keyword evidence="7" id="KW-1185">Reference proteome</keyword>
<evidence type="ECO:0000256" key="4">
    <source>
        <dbReference type="SAM" id="MobiDB-lite"/>
    </source>
</evidence>
<dbReference type="InterPro" id="IPR011990">
    <property type="entry name" value="TPR-like_helical_dom_sf"/>
</dbReference>
<gene>
    <name evidence="6" type="ORF">ACTOB_005663</name>
</gene>
<evidence type="ECO:0000256" key="3">
    <source>
        <dbReference type="ARBA" id="ARBA00022691"/>
    </source>
</evidence>
<dbReference type="InterPro" id="IPR050903">
    <property type="entry name" value="Bact_Chemotaxis_MeTrfase"/>
</dbReference>
<proteinExistence type="predicted"/>
<evidence type="ECO:0000313" key="7">
    <source>
        <dbReference type="Proteomes" id="UP001240150"/>
    </source>
</evidence>
<dbReference type="InterPro" id="IPR022642">
    <property type="entry name" value="CheR_C"/>
</dbReference>
<dbReference type="PRINTS" id="PR00996">
    <property type="entry name" value="CHERMTFRASE"/>
</dbReference>
<keyword evidence="2" id="KW-0808">Transferase</keyword>
<sequence>MRHVVREDPPLVRFRGILEQRLGWVTADTEAVPVLPVLAERAAARRMSENEYLNRLSVRDWPEETTVLAERLSITETYFFRHADQFRALAERVLPERVTARAGQRALRLLSVGCSSGEEAYSLAIVARRACPAPDWIVSVLGIDANPEMLRRAGQAVYSDWALRETPADIRRRWFRPAEDGYRVLPEITATVRFAEHNVADPAEPRIWQPGRYDVIFCRNLLMYLTKATVAGLLRRITGALAPGGALFLGHTDSLGSDPDGFTVQHFGDTVYYRRDEPAPPPRPELRPVIRHDPPRQPEDVHPRALELLRDEQFTEALDLISTALPQRRPRDLLLYGVLLAQRGRLAQAEETARTLIDSGVPDADAHHLLGVCHEVDEPDRAAGQYRLAAYLDPGFAMPRLRLGLLARRRGDGRDAAAELGAALELLPRESEERITLFGGGFGRLTLSSLCRTELDAATAAGGTRR</sequence>
<evidence type="ECO:0000256" key="1">
    <source>
        <dbReference type="ARBA" id="ARBA00022603"/>
    </source>
</evidence>
<dbReference type="PROSITE" id="PS50123">
    <property type="entry name" value="CHER"/>
    <property type="match status" value="1"/>
</dbReference>
<keyword evidence="3" id="KW-0949">S-adenosyl-L-methionine</keyword>
<organism evidence="6 7">
    <name type="scientific">Actinoplanes oblitus</name>
    <dbReference type="NCBI Taxonomy" id="3040509"/>
    <lineage>
        <taxon>Bacteria</taxon>
        <taxon>Bacillati</taxon>
        <taxon>Actinomycetota</taxon>
        <taxon>Actinomycetes</taxon>
        <taxon>Micromonosporales</taxon>
        <taxon>Micromonosporaceae</taxon>
        <taxon>Actinoplanes</taxon>
    </lineage>
</organism>
<dbReference type="Gene3D" id="3.40.50.150">
    <property type="entry name" value="Vaccinia Virus protein VP39"/>
    <property type="match status" value="1"/>
</dbReference>
<dbReference type="PANTHER" id="PTHR24422">
    <property type="entry name" value="CHEMOTAXIS PROTEIN METHYLTRANSFERASE"/>
    <property type="match status" value="1"/>
</dbReference>
<dbReference type="Gene3D" id="1.25.40.10">
    <property type="entry name" value="Tetratricopeptide repeat domain"/>
    <property type="match status" value="1"/>
</dbReference>
<feature type="region of interest" description="Disordered" evidence="4">
    <location>
        <begin position="276"/>
        <end position="300"/>
    </location>
</feature>
<dbReference type="SMART" id="SM00138">
    <property type="entry name" value="MeTrc"/>
    <property type="match status" value="1"/>
</dbReference>
<dbReference type="CDD" id="cd02440">
    <property type="entry name" value="AdoMet_MTases"/>
    <property type="match status" value="1"/>
</dbReference>
<dbReference type="SUPFAM" id="SSF48452">
    <property type="entry name" value="TPR-like"/>
    <property type="match status" value="1"/>
</dbReference>
<dbReference type="PANTHER" id="PTHR24422:SF19">
    <property type="entry name" value="CHEMOTAXIS PROTEIN METHYLTRANSFERASE"/>
    <property type="match status" value="1"/>
</dbReference>
<accession>A0ABY8W9D6</accession>
<dbReference type="EMBL" id="CP126980">
    <property type="protein sequence ID" value="WIM93678.1"/>
    <property type="molecule type" value="Genomic_DNA"/>
</dbReference>
<name>A0ABY8W9D6_9ACTN</name>
<reference evidence="6 7" key="1">
    <citation type="submission" date="2023-06" db="EMBL/GenBank/DDBJ databases">
        <authorList>
            <person name="Yushchuk O."/>
            <person name="Binda E."/>
            <person name="Ruckert-Reed C."/>
            <person name="Fedorenko V."/>
            <person name="Kalinowski J."/>
            <person name="Marinelli F."/>
        </authorList>
    </citation>
    <scope>NUCLEOTIDE SEQUENCE [LARGE SCALE GENOMIC DNA]</scope>
    <source>
        <strain evidence="6 7">NRRL 3884</strain>
    </source>
</reference>
<dbReference type="GO" id="GO:0008168">
    <property type="term" value="F:methyltransferase activity"/>
    <property type="evidence" value="ECO:0007669"/>
    <property type="project" value="UniProtKB-KW"/>
</dbReference>
<dbReference type="SUPFAM" id="SSF53335">
    <property type="entry name" value="S-adenosyl-L-methionine-dependent methyltransferases"/>
    <property type="match status" value="1"/>
</dbReference>
<dbReference type="InterPro" id="IPR029063">
    <property type="entry name" value="SAM-dependent_MTases_sf"/>
</dbReference>
<evidence type="ECO:0000259" key="5">
    <source>
        <dbReference type="PROSITE" id="PS50123"/>
    </source>
</evidence>
<dbReference type="InterPro" id="IPR000780">
    <property type="entry name" value="CheR_MeTrfase"/>
</dbReference>
<protein>
    <submittedName>
        <fullName evidence="6">CheR family methyltransferase</fullName>
    </submittedName>
</protein>
<evidence type="ECO:0000313" key="6">
    <source>
        <dbReference type="EMBL" id="WIM93678.1"/>
    </source>
</evidence>
<dbReference type="Pfam" id="PF01739">
    <property type="entry name" value="CheR"/>
    <property type="match status" value="1"/>
</dbReference>
<dbReference type="Proteomes" id="UP001240150">
    <property type="component" value="Chromosome"/>
</dbReference>
<dbReference type="GO" id="GO:0032259">
    <property type="term" value="P:methylation"/>
    <property type="evidence" value="ECO:0007669"/>
    <property type="project" value="UniProtKB-KW"/>
</dbReference>
<evidence type="ECO:0000256" key="2">
    <source>
        <dbReference type="ARBA" id="ARBA00022679"/>
    </source>
</evidence>